<dbReference type="RefSeq" id="XP_060669648.1">
    <property type="nucleotide sequence ID" value="XM_060813665.1"/>
</dbReference>
<evidence type="ECO:0000313" key="1">
    <source>
        <dbReference type="Proteomes" id="UP001652623"/>
    </source>
</evidence>
<sequence length="115" mass="12596">MASQWCNILSGWISRQTLKLTEVTASDKLESFRAVKKVLKDHIALGNAQFPNGTNGHGIGSYLNVHEGKCVLLLSSIITGYQIDLCYSGGAPYALNAVTKVWHYTNCGASWCSRF</sequence>
<evidence type="ECO:0000313" key="3">
    <source>
        <dbReference type="RefSeq" id="XP_060669642.1"/>
    </source>
</evidence>
<keyword evidence="1" id="KW-1185">Reference proteome</keyword>
<dbReference type="RefSeq" id="XP_060669650.1">
    <property type="nucleotide sequence ID" value="XM_060813667.1"/>
</dbReference>
<dbReference type="RefSeq" id="XP_060669649.1">
    <property type="nucleotide sequence ID" value="XM_060813666.1"/>
</dbReference>
<evidence type="ECO:0000313" key="8">
    <source>
        <dbReference type="RefSeq" id="XP_060669651.1"/>
    </source>
</evidence>
<proteinExistence type="predicted"/>
<evidence type="ECO:0000313" key="4">
    <source>
        <dbReference type="RefSeq" id="XP_060669646.1"/>
    </source>
</evidence>
<accession>A0ABM3ZYV1</accession>
<name>A0ABM3ZYV1_ZIZJJ</name>
<dbReference type="Proteomes" id="UP001652623">
    <property type="component" value="Chromosome 1"/>
</dbReference>
<evidence type="ECO:0000313" key="7">
    <source>
        <dbReference type="RefSeq" id="XP_060669650.1"/>
    </source>
</evidence>
<protein>
    <submittedName>
        <fullName evidence="2 3">Uncharacterized protein LOC125421980 isoform X1</fullName>
    </submittedName>
</protein>
<evidence type="ECO:0000313" key="2">
    <source>
        <dbReference type="RefSeq" id="XP_060669640.1"/>
    </source>
</evidence>
<dbReference type="RefSeq" id="XP_060669640.1">
    <property type="nucleotide sequence ID" value="XM_060813657.1"/>
</dbReference>
<dbReference type="RefSeq" id="XP_060669651.1">
    <property type="nucleotide sequence ID" value="XM_060813668.1"/>
</dbReference>
<dbReference type="RefSeq" id="XP_060669646.1">
    <property type="nucleotide sequence ID" value="XM_060813663.1"/>
</dbReference>
<evidence type="ECO:0000313" key="5">
    <source>
        <dbReference type="RefSeq" id="XP_060669648.1"/>
    </source>
</evidence>
<dbReference type="RefSeq" id="XP_060669642.1">
    <property type="nucleotide sequence ID" value="XM_060813659.1"/>
</dbReference>
<organism evidence="1 7">
    <name type="scientific">Ziziphus jujuba</name>
    <name type="common">Chinese jujube</name>
    <name type="synonym">Ziziphus sativa</name>
    <dbReference type="NCBI Taxonomy" id="326968"/>
    <lineage>
        <taxon>Eukaryota</taxon>
        <taxon>Viridiplantae</taxon>
        <taxon>Streptophyta</taxon>
        <taxon>Embryophyta</taxon>
        <taxon>Tracheophyta</taxon>
        <taxon>Spermatophyta</taxon>
        <taxon>Magnoliopsida</taxon>
        <taxon>eudicotyledons</taxon>
        <taxon>Gunneridae</taxon>
        <taxon>Pentapetalae</taxon>
        <taxon>rosids</taxon>
        <taxon>fabids</taxon>
        <taxon>Rosales</taxon>
        <taxon>Rhamnaceae</taxon>
        <taxon>Paliureae</taxon>
        <taxon>Ziziphus</taxon>
    </lineage>
</organism>
<dbReference type="GeneID" id="125421980"/>
<gene>
    <name evidence="2 3 4 5 6 7 8" type="primary">LOC125421980</name>
</gene>
<evidence type="ECO:0000313" key="6">
    <source>
        <dbReference type="RefSeq" id="XP_060669649.1"/>
    </source>
</evidence>
<reference evidence="1 2" key="1">
    <citation type="submission" date="2025-05" db="UniProtKB">
        <authorList>
            <consortium name="RefSeq"/>
        </authorList>
    </citation>
    <scope>IDENTIFICATION</scope>
    <source>
        <tissue evidence="2 3">Seedling</tissue>
    </source>
</reference>